<feature type="domain" description="Amidohydrolase 3" evidence="1">
    <location>
        <begin position="107"/>
        <end position="589"/>
    </location>
</feature>
<sequence length="593" mass="61621">MCNWCARSRIAEALTAGITPGRRRFMAAAAGAALAAQAPAAAQTAPAQTAPAQTAPAPRAEAIFRNGRIHPMTGAPPLEALAIGGGRILAAGTAAEAAALAGPGTRMVDLGGRALFPGFIDPHNHTVLSSLFDALLVNIGFFRCRTKADALAAMRATAARAAPGAWMAFGFYDNLLQGGDLSMAELDAISTTSPIFVLYVNGHVGAGNNLAFQRAGVTRETGPLPGGGFFGRGADGALNGLIYNEPALLRFAGQAVPRPDAAAMTRAIEAYAHKAAAAGLTALHEPGTVKPEWIGMLAQLSNRLPIRLSASFSTDMIEASKPFAALGPAHRARHVPDSRLSLYGMKYWGDGSNQAETAAQTRPYLNSTARGTLGYSQAQAVALCTAAKEAGWSILIHSQGDAAIDQALDAIATAYGANPPTGVNRIEHATMARPDQIARMKRLGIEASFMTDFIHLYGADYRDKLFGAERAAFMCPVGAAARAGVGHSLHTDNPAAGMPLNPLRLVQTAVTRRCMVDGSVLGPDITLSVDEALRGITINAARQMGLGEMLGTLAPGKAADLTILQGDPYATDPAKLAEIQVSETWVAGEKAFG</sequence>
<dbReference type="InterPro" id="IPR033932">
    <property type="entry name" value="YtcJ-like"/>
</dbReference>
<dbReference type="InterPro" id="IPR006311">
    <property type="entry name" value="TAT_signal"/>
</dbReference>
<dbReference type="Gene3D" id="3.20.20.140">
    <property type="entry name" value="Metal-dependent hydrolases"/>
    <property type="match status" value="1"/>
</dbReference>
<dbReference type="InterPro" id="IPR011059">
    <property type="entry name" value="Metal-dep_hydrolase_composite"/>
</dbReference>
<dbReference type="InterPro" id="IPR013108">
    <property type="entry name" value="Amidohydro_3"/>
</dbReference>
<gene>
    <name evidence="2" type="ORF">R9Z33_08355</name>
</gene>
<dbReference type="GO" id="GO:0016787">
    <property type="term" value="F:hydrolase activity"/>
    <property type="evidence" value="ECO:0007669"/>
    <property type="project" value="UniProtKB-KW"/>
</dbReference>
<dbReference type="Proteomes" id="UP001305521">
    <property type="component" value="Chromosome"/>
</dbReference>
<organism evidence="2 3">
    <name type="scientific">Sediminicoccus rosea</name>
    <dbReference type="NCBI Taxonomy" id="1225128"/>
    <lineage>
        <taxon>Bacteria</taxon>
        <taxon>Pseudomonadati</taxon>
        <taxon>Pseudomonadota</taxon>
        <taxon>Alphaproteobacteria</taxon>
        <taxon>Acetobacterales</taxon>
        <taxon>Roseomonadaceae</taxon>
        <taxon>Sediminicoccus</taxon>
    </lineage>
</organism>
<evidence type="ECO:0000259" key="1">
    <source>
        <dbReference type="Pfam" id="PF07969"/>
    </source>
</evidence>
<evidence type="ECO:0000313" key="2">
    <source>
        <dbReference type="EMBL" id="WPB86877.1"/>
    </source>
</evidence>
<dbReference type="InterPro" id="IPR032466">
    <property type="entry name" value="Metal_Hydrolase"/>
</dbReference>
<dbReference type="SUPFAM" id="SSF51338">
    <property type="entry name" value="Composite domain of metallo-dependent hydrolases"/>
    <property type="match status" value="1"/>
</dbReference>
<dbReference type="EC" id="3.5.-.-" evidence="2"/>
<dbReference type="Pfam" id="PF07969">
    <property type="entry name" value="Amidohydro_3"/>
    <property type="match status" value="1"/>
</dbReference>
<dbReference type="PROSITE" id="PS51318">
    <property type="entry name" value="TAT"/>
    <property type="match status" value="1"/>
</dbReference>
<evidence type="ECO:0000313" key="3">
    <source>
        <dbReference type="Proteomes" id="UP001305521"/>
    </source>
</evidence>
<protein>
    <submittedName>
        <fullName evidence="2">Amidohydrolase</fullName>
        <ecNumber evidence="2">3.5.-.-</ecNumber>
    </submittedName>
</protein>
<name>A0ABZ0PND9_9PROT</name>
<dbReference type="Gene3D" id="3.10.310.70">
    <property type="match status" value="1"/>
</dbReference>
<dbReference type="CDD" id="cd01300">
    <property type="entry name" value="YtcJ_like"/>
    <property type="match status" value="1"/>
</dbReference>
<proteinExistence type="predicted"/>
<dbReference type="EMBL" id="CP137852">
    <property type="protein sequence ID" value="WPB86877.1"/>
    <property type="molecule type" value="Genomic_DNA"/>
</dbReference>
<dbReference type="PANTHER" id="PTHR22642">
    <property type="entry name" value="IMIDAZOLONEPROPIONASE"/>
    <property type="match status" value="1"/>
</dbReference>
<dbReference type="RefSeq" id="WP_318650833.1">
    <property type="nucleotide sequence ID" value="NZ_CP137852.1"/>
</dbReference>
<reference evidence="2 3" key="1">
    <citation type="submission" date="2023-11" db="EMBL/GenBank/DDBJ databases">
        <title>Arctic aerobic anoxygenic photoheterotroph Sediminicoccus rosea KRV36 adapts its photosynthesis to long days of polar summer.</title>
        <authorList>
            <person name="Tomasch J."/>
            <person name="Kopejtka K."/>
            <person name="Bily T."/>
            <person name="Gardiner A.T."/>
            <person name="Gardian Z."/>
            <person name="Shivaramu S."/>
            <person name="Koblizek M."/>
            <person name="Engelhardt F."/>
            <person name="Kaftan D."/>
        </authorList>
    </citation>
    <scope>NUCLEOTIDE SEQUENCE [LARGE SCALE GENOMIC DNA]</scope>
    <source>
        <strain evidence="2 3">R-30</strain>
    </source>
</reference>
<dbReference type="Gene3D" id="2.30.40.10">
    <property type="entry name" value="Urease, subunit C, domain 1"/>
    <property type="match status" value="1"/>
</dbReference>
<accession>A0ABZ0PND9</accession>
<keyword evidence="2" id="KW-0378">Hydrolase</keyword>
<dbReference type="PANTHER" id="PTHR22642:SF2">
    <property type="entry name" value="PROTEIN LONG AFTER FAR-RED 3"/>
    <property type="match status" value="1"/>
</dbReference>
<keyword evidence="3" id="KW-1185">Reference proteome</keyword>
<dbReference type="SUPFAM" id="SSF51556">
    <property type="entry name" value="Metallo-dependent hydrolases"/>
    <property type="match status" value="1"/>
</dbReference>